<keyword evidence="1" id="KW-0812">Transmembrane</keyword>
<dbReference type="Proteomes" id="UP000262325">
    <property type="component" value="Unassembled WGS sequence"/>
</dbReference>
<organism evidence="2 3">
    <name type="scientific">Flexistipes sinusarabici</name>
    <dbReference type="NCBI Taxonomy" id="2352"/>
    <lineage>
        <taxon>Bacteria</taxon>
        <taxon>Pseudomonadati</taxon>
        <taxon>Deferribacterota</taxon>
        <taxon>Deferribacteres</taxon>
        <taxon>Deferribacterales</taxon>
        <taxon>Flexistipitaceae</taxon>
        <taxon>Flexistipes</taxon>
    </lineage>
</organism>
<feature type="transmembrane region" description="Helical" evidence="1">
    <location>
        <begin position="90"/>
        <end position="108"/>
    </location>
</feature>
<evidence type="ECO:0000313" key="2">
    <source>
        <dbReference type="EMBL" id="HCW92469.1"/>
    </source>
</evidence>
<accession>A0A3D5QB05</accession>
<evidence type="ECO:0000256" key="1">
    <source>
        <dbReference type="SAM" id="Phobius"/>
    </source>
</evidence>
<evidence type="ECO:0000313" key="3">
    <source>
        <dbReference type="Proteomes" id="UP000262325"/>
    </source>
</evidence>
<evidence type="ECO:0008006" key="4">
    <source>
        <dbReference type="Google" id="ProtNLM"/>
    </source>
</evidence>
<keyword evidence="1" id="KW-1133">Transmembrane helix</keyword>
<name>A0A3D5QB05_FLESI</name>
<keyword evidence="1" id="KW-0472">Membrane</keyword>
<dbReference type="EMBL" id="DPPF01000046">
    <property type="protein sequence ID" value="HCW92469.1"/>
    <property type="molecule type" value="Genomic_DNA"/>
</dbReference>
<dbReference type="AlphaFoldDB" id="A0A3D5QB05"/>
<protein>
    <recommendedName>
        <fullName evidence="4">Glycosyltransferase family 2 protein</fullName>
    </recommendedName>
</protein>
<reference evidence="2 3" key="1">
    <citation type="journal article" date="2018" name="Nat. Biotechnol.">
        <title>A standardized bacterial taxonomy based on genome phylogeny substantially revises the tree of life.</title>
        <authorList>
            <person name="Parks D.H."/>
            <person name="Chuvochina M."/>
            <person name="Waite D.W."/>
            <person name="Rinke C."/>
            <person name="Skarshewski A."/>
            <person name="Chaumeil P.A."/>
            <person name="Hugenholtz P."/>
        </authorList>
    </citation>
    <scope>NUCLEOTIDE SEQUENCE [LARGE SCALE GENOMIC DNA]</scope>
    <source>
        <strain evidence="2">UBA8672</strain>
    </source>
</reference>
<gene>
    <name evidence="2" type="ORF">DHM44_02185</name>
</gene>
<comment type="caution">
    <text evidence="2">The sequence shown here is derived from an EMBL/GenBank/DDBJ whole genome shotgun (WGS) entry which is preliminary data.</text>
</comment>
<proteinExistence type="predicted"/>
<sequence length="125" mass="15190">MFNKEKGQHTDNNFAVVKVDGKTDRLSESIIHFPYSSIDEYLSKMHKYAILSAKEMKEKGRKFRIHNLIFNPFYRFFKKFVLQKGFLDGFNGYILAIFAFYFVFLKYIRLWELFKDEKNSCNRRW</sequence>